<name>A0A1H9S014_9PSEU</name>
<keyword evidence="3" id="KW-1185">Reference proteome</keyword>
<organism evidence="2 3">
    <name type="scientific">Lentzea xinjiangensis</name>
    <dbReference type="NCBI Taxonomy" id="402600"/>
    <lineage>
        <taxon>Bacteria</taxon>
        <taxon>Bacillati</taxon>
        <taxon>Actinomycetota</taxon>
        <taxon>Actinomycetes</taxon>
        <taxon>Pseudonocardiales</taxon>
        <taxon>Pseudonocardiaceae</taxon>
        <taxon>Lentzea</taxon>
    </lineage>
</organism>
<dbReference type="InterPro" id="IPR031795">
    <property type="entry name" value="Zf-HC3"/>
</dbReference>
<dbReference type="AlphaFoldDB" id="A0A1H9S014"/>
<keyword evidence="2" id="KW-0863">Zinc-finger</keyword>
<reference evidence="3" key="1">
    <citation type="submission" date="2016-10" db="EMBL/GenBank/DDBJ databases">
        <authorList>
            <person name="Varghese N."/>
            <person name="Submissions S."/>
        </authorList>
    </citation>
    <scope>NUCLEOTIDE SEQUENCE [LARGE SCALE GENOMIC DNA]</scope>
    <source>
        <strain evidence="3">CGMCC 4.3525</strain>
    </source>
</reference>
<dbReference type="EMBL" id="FOFR01000015">
    <property type="protein sequence ID" value="SER77693.1"/>
    <property type="molecule type" value="Genomic_DNA"/>
</dbReference>
<gene>
    <name evidence="2" type="ORF">SAMN05216188_115135</name>
</gene>
<feature type="region of interest" description="Disordered" evidence="1">
    <location>
        <begin position="80"/>
        <end position="103"/>
    </location>
</feature>
<evidence type="ECO:0000313" key="2">
    <source>
        <dbReference type="EMBL" id="SER77693.1"/>
    </source>
</evidence>
<accession>A0A1H9S014</accession>
<sequence length="103" mass="11305">MTVTAHVAAGVPMNLSGLTPPEPFRWFPYLGARHAVPRRPVLPGAQIESLCGDELIVPNVEPPKYPDWLWPECAACDSRWREKTGRSKRPQLPAPGGARGARP</sequence>
<dbReference type="GO" id="GO:0008270">
    <property type="term" value="F:zinc ion binding"/>
    <property type="evidence" value="ECO:0007669"/>
    <property type="project" value="UniProtKB-KW"/>
</dbReference>
<evidence type="ECO:0000256" key="1">
    <source>
        <dbReference type="SAM" id="MobiDB-lite"/>
    </source>
</evidence>
<protein>
    <submittedName>
        <fullName evidence="2">Zinc-finger</fullName>
    </submittedName>
</protein>
<evidence type="ECO:0000313" key="3">
    <source>
        <dbReference type="Proteomes" id="UP000199352"/>
    </source>
</evidence>
<dbReference type="Pfam" id="PF16827">
    <property type="entry name" value="zf-HC3"/>
    <property type="match status" value="1"/>
</dbReference>
<proteinExistence type="predicted"/>
<dbReference type="Proteomes" id="UP000199352">
    <property type="component" value="Unassembled WGS sequence"/>
</dbReference>
<keyword evidence="2" id="KW-0479">Metal-binding</keyword>
<keyword evidence="2" id="KW-0862">Zinc</keyword>